<dbReference type="EMBL" id="CYKH01000745">
    <property type="protein sequence ID" value="CUG31083.1"/>
    <property type="molecule type" value="Genomic_DNA"/>
</dbReference>
<accession>A0A0S4J314</accession>
<dbReference type="InterPro" id="IPR035979">
    <property type="entry name" value="RBD_domain_sf"/>
</dbReference>
<evidence type="ECO:0000256" key="1">
    <source>
        <dbReference type="PROSITE-ProRule" id="PRU00176"/>
    </source>
</evidence>
<dbReference type="GO" id="GO:0006396">
    <property type="term" value="P:RNA processing"/>
    <property type="evidence" value="ECO:0007669"/>
    <property type="project" value="InterPro"/>
</dbReference>
<dbReference type="SUPFAM" id="SSF54928">
    <property type="entry name" value="RNA-binding domain, RBD"/>
    <property type="match status" value="1"/>
</dbReference>
<dbReference type="OMA" id="RECKCIG"/>
<name>A0A0S4J314_BODSA</name>
<dbReference type="InterPro" id="IPR000504">
    <property type="entry name" value="RRM_dom"/>
</dbReference>
<dbReference type="GO" id="GO:0003723">
    <property type="term" value="F:RNA binding"/>
    <property type="evidence" value="ECO:0007669"/>
    <property type="project" value="UniProtKB-UniRule"/>
</dbReference>
<dbReference type="PANTHER" id="PTHR45894">
    <property type="entry name" value="RNA-BINDING PROTEIN 8A"/>
    <property type="match status" value="1"/>
</dbReference>
<evidence type="ECO:0000313" key="3">
    <source>
        <dbReference type="EMBL" id="CUG31083.1"/>
    </source>
</evidence>
<gene>
    <name evidence="3" type="ORF">BSAL_77385</name>
</gene>
<evidence type="ECO:0000313" key="4">
    <source>
        <dbReference type="Proteomes" id="UP000051952"/>
    </source>
</evidence>
<keyword evidence="1" id="KW-0694">RNA-binding</keyword>
<dbReference type="SMART" id="SM00360">
    <property type="entry name" value="RRM"/>
    <property type="match status" value="1"/>
</dbReference>
<reference evidence="4" key="1">
    <citation type="submission" date="2015-09" db="EMBL/GenBank/DDBJ databases">
        <authorList>
            <consortium name="Pathogen Informatics"/>
        </authorList>
    </citation>
    <scope>NUCLEOTIDE SEQUENCE [LARGE SCALE GENOMIC DNA]</scope>
    <source>
        <strain evidence="4">Lake Konstanz</strain>
    </source>
</reference>
<dbReference type="GO" id="GO:0005634">
    <property type="term" value="C:nucleus"/>
    <property type="evidence" value="ECO:0007669"/>
    <property type="project" value="InterPro"/>
</dbReference>
<dbReference type="InterPro" id="IPR008111">
    <property type="entry name" value="RNA-bd_8"/>
</dbReference>
<sequence length="153" mass="16642">MSESVFRGRGGESLVTKRVGKRGGDFESLLPLPGQEPGEAARSVEGWVLFVSGLPKETLEGDLMDIFVPQGIVRNIRMILDQRECKCIGHALVEMETAEECGRAVQSLNGRPLLSSPQITVDAAFLVEPEVAVKVKGEDEEDFSGAKKKGRDE</sequence>
<dbReference type="Proteomes" id="UP000051952">
    <property type="component" value="Unassembled WGS sequence"/>
</dbReference>
<proteinExistence type="predicted"/>
<organism evidence="3 4">
    <name type="scientific">Bodo saltans</name>
    <name type="common">Flagellated protozoan</name>
    <dbReference type="NCBI Taxonomy" id="75058"/>
    <lineage>
        <taxon>Eukaryota</taxon>
        <taxon>Discoba</taxon>
        <taxon>Euglenozoa</taxon>
        <taxon>Kinetoplastea</taxon>
        <taxon>Metakinetoplastina</taxon>
        <taxon>Eubodonida</taxon>
        <taxon>Bodonidae</taxon>
        <taxon>Bodo</taxon>
    </lineage>
</organism>
<feature type="domain" description="RRM" evidence="2">
    <location>
        <begin position="47"/>
        <end position="126"/>
    </location>
</feature>
<dbReference type="InterPro" id="IPR012677">
    <property type="entry name" value="Nucleotide-bd_a/b_plait_sf"/>
</dbReference>
<dbReference type="Gene3D" id="3.30.70.330">
    <property type="match status" value="1"/>
</dbReference>
<dbReference type="OrthoDB" id="15688at2759"/>
<evidence type="ECO:0000259" key="2">
    <source>
        <dbReference type="PROSITE" id="PS50102"/>
    </source>
</evidence>
<dbReference type="GO" id="GO:0005737">
    <property type="term" value="C:cytoplasm"/>
    <property type="evidence" value="ECO:0007669"/>
    <property type="project" value="InterPro"/>
</dbReference>
<dbReference type="Pfam" id="PF00076">
    <property type="entry name" value="RRM_1"/>
    <property type="match status" value="1"/>
</dbReference>
<keyword evidence="4" id="KW-1185">Reference proteome</keyword>
<dbReference type="AlphaFoldDB" id="A0A0S4J314"/>
<dbReference type="PROSITE" id="PS50102">
    <property type="entry name" value="RRM"/>
    <property type="match status" value="1"/>
</dbReference>
<protein>
    <submittedName>
        <fullName evidence="3">RNA-binding protein, putative</fullName>
    </submittedName>
</protein>
<dbReference type="VEuPathDB" id="TriTrypDB:BSAL_77385"/>